<name>A0A935PZ35_9PROT</name>
<protein>
    <submittedName>
        <fullName evidence="2">Uncharacterized protein</fullName>
    </submittedName>
</protein>
<dbReference type="Proteomes" id="UP000697998">
    <property type="component" value="Unassembled WGS sequence"/>
</dbReference>
<sequence>MAKTNAQRQSEYRERHLKDANGHGDRLNIVLHFHAKRALERLAFCYGVTQQEFLEGLLRQADSDAAQQASRLPNGSADYYEKQRRLGPEIVTP</sequence>
<accession>A0A935PZ35</accession>
<evidence type="ECO:0000256" key="1">
    <source>
        <dbReference type="SAM" id="MobiDB-lite"/>
    </source>
</evidence>
<proteinExistence type="predicted"/>
<gene>
    <name evidence="2" type="ORF">IPJ27_07115</name>
</gene>
<comment type="caution">
    <text evidence="2">The sequence shown here is derived from an EMBL/GenBank/DDBJ whole genome shotgun (WGS) entry which is preliminary data.</text>
</comment>
<reference evidence="2 3" key="1">
    <citation type="submission" date="2020-10" db="EMBL/GenBank/DDBJ databases">
        <title>Connecting structure to function with the recovery of over 1000 high-quality activated sludge metagenome-assembled genomes encoding full-length rRNA genes using long-read sequencing.</title>
        <authorList>
            <person name="Singleton C.M."/>
            <person name="Petriglieri F."/>
            <person name="Kristensen J.M."/>
            <person name="Kirkegaard R.H."/>
            <person name="Michaelsen T.Y."/>
            <person name="Andersen M.H."/>
            <person name="Karst S.M."/>
            <person name="Dueholm M.S."/>
            <person name="Nielsen P.H."/>
            <person name="Albertsen M."/>
        </authorList>
    </citation>
    <scope>NUCLEOTIDE SEQUENCE [LARGE SCALE GENOMIC DNA]</scope>
    <source>
        <strain evidence="2">EsbW_18-Q3-R4-48_BATAC.285</strain>
    </source>
</reference>
<dbReference type="AlphaFoldDB" id="A0A935PZ35"/>
<evidence type="ECO:0000313" key="3">
    <source>
        <dbReference type="Proteomes" id="UP000697998"/>
    </source>
</evidence>
<evidence type="ECO:0000313" key="2">
    <source>
        <dbReference type="EMBL" id="MBK7674551.1"/>
    </source>
</evidence>
<dbReference type="EMBL" id="JADJMH010000005">
    <property type="protein sequence ID" value="MBK7674551.1"/>
    <property type="molecule type" value="Genomic_DNA"/>
</dbReference>
<feature type="region of interest" description="Disordered" evidence="1">
    <location>
        <begin position="64"/>
        <end position="93"/>
    </location>
</feature>
<organism evidence="2 3">
    <name type="scientific">Candidatus Accumulibacter proximus</name>
    <dbReference type="NCBI Taxonomy" id="2954385"/>
    <lineage>
        <taxon>Bacteria</taxon>
        <taxon>Pseudomonadati</taxon>
        <taxon>Pseudomonadota</taxon>
        <taxon>Betaproteobacteria</taxon>
        <taxon>Candidatus Accumulibacter</taxon>
    </lineage>
</organism>